<reference evidence="1 2" key="1">
    <citation type="submission" date="2015-04" db="EMBL/GenBank/DDBJ databases">
        <title>Lasius niger genome sequencing.</title>
        <authorList>
            <person name="Konorov E.A."/>
            <person name="Nikitin M.A."/>
            <person name="Kirill M.V."/>
            <person name="Chang P."/>
        </authorList>
    </citation>
    <scope>NUCLEOTIDE SEQUENCE [LARGE SCALE GENOMIC DNA]</scope>
    <source>
        <tissue evidence="1">Whole</tissue>
    </source>
</reference>
<dbReference type="EMBL" id="LBMM01026872">
    <property type="protein sequence ID" value="KMQ82273.1"/>
    <property type="molecule type" value="Genomic_DNA"/>
</dbReference>
<protein>
    <submittedName>
        <fullName evidence="1">Uncharacterized protein</fullName>
    </submittedName>
</protein>
<comment type="caution">
    <text evidence="1">The sequence shown here is derived from an EMBL/GenBank/DDBJ whole genome shotgun (WGS) entry which is preliminary data.</text>
</comment>
<proteinExistence type="predicted"/>
<feature type="non-terminal residue" evidence="1">
    <location>
        <position position="1"/>
    </location>
</feature>
<dbReference type="AlphaFoldDB" id="A0A0J7JVK6"/>
<evidence type="ECO:0000313" key="2">
    <source>
        <dbReference type="Proteomes" id="UP000036403"/>
    </source>
</evidence>
<evidence type="ECO:0000313" key="1">
    <source>
        <dbReference type="EMBL" id="KMQ82273.1"/>
    </source>
</evidence>
<name>A0A0J7JVK6_LASNI</name>
<gene>
    <name evidence="1" type="ORF">RF55_23583</name>
</gene>
<organism evidence="1 2">
    <name type="scientific">Lasius niger</name>
    <name type="common">Black garden ant</name>
    <dbReference type="NCBI Taxonomy" id="67767"/>
    <lineage>
        <taxon>Eukaryota</taxon>
        <taxon>Metazoa</taxon>
        <taxon>Ecdysozoa</taxon>
        <taxon>Arthropoda</taxon>
        <taxon>Hexapoda</taxon>
        <taxon>Insecta</taxon>
        <taxon>Pterygota</taxon>
        <taxon>Neoptera</taxon>
        <taxon>Endopterygota</taxon>
        <taxon>Hymenoptera</taxon>
        <taxon>Apocrita</taxon>
        <taxon>Aculeata</taxon>
        <taxon>Formicoidea</taxon>
        <taxon>Formicidae</taxon>
        <taxon>Formicinae</taxon>
        <taxon>Lasius</taxon>
        <taxon>Lasius</taxon>
    </lineage>
</organism>
<keyword evidence="2" id="KW-1185">Reference proteome</keyword>
<accession>A0A0J7JVK6</accession>
<dbReference type="PaxDb" id="67767-A0A0J7JVK6"/>
<sequence length="181" mass="19565">PGPHLRPQQTRLDLDQIGIPLVMQPRCIDGLLDVHPELGDVEDALQRGGNDGGAARTAGDEIRFALLQDDRRRHRAERPLAALNLIRLALNQTEGIGDTWLGSKVVHLIIEEKPGITCDLRGAEQVIQRIGNGHRVALRIDHRIMGGVDAFAAIQLALDLAGRRGTIGADAGTQSGDVPIR</sequence>
<dbReference type="Proteomes" id="UP000036403">
    <property type="component" value="Unassembled WGS sequence"/>
</dbReference>